<dbReference type="Proteomes" id="UP000284375">
    <property type="component" value="Unassembled WGS sequence"/>
</dbReference>
<dbReference type="OrthoDB" id="3687641at2759"/>
<dbReference type="PANTHER" id="PTHR33365">
    <property type="entry name" value="YALI0B05434P"/>
    <property type="match status" value="1"/>
</dbReference>
<sequence length="333" mass="38600">MADERPAPVGVRFAEPDTEGPFPEKNETDAFIEDERSSFDSGPKHRHDTVSRLNKSALIPWILTGLFALTSFLLLLERYGIRKFGTYEDRLETDLSALLFRNVPRFGREIEIADIGLETESLSHVPLERRRFVGSPKFDENGTMYTDPTDPKAEWPENLVLAGEPSDKIDNNWDDVLEDLYFSVSDSEAEVAWGDRRREYVDEAYGGYTAALDVFYQLQCLNQLRKAIYPEYYDHHDLSTDIDKAHTDHCIDSIRQHIQCYGSTTLVPTKWREGAKRQYVDLNQEHVCRDFGYLRKYMKRRSQGGDLYVPRDKKLLGMAKAWEEAWEDTDEPH</sequence>
<evidence type="ECO:0000256" key="4">
    <source>
        <dbReference type="ARBA" id="ARBA00022989"/>
    </source>
</evidence>
<evidence type="ECO:0000256" key="8">
    <source>
        <dbReference type="ARBA" id="ARBA00023180"/>
    </source>
</evidence>
<dbReference type="STRING" id="252740.A0A423VHB2"/>
<evidence type="ECO:0000256" key="6">
    <source>
        <dbReference type="ARBA" id="ARBA00023026"/>
    </source>
</evidence>
<keyword evidence="6" id="KW-0843">Virulence</keyword>
<evidence type="ECO:0008006" key="14">
    <source>
        <dbReference type="Google" id="ProtNLM"/>
    </source>
</evidence>
<evidence type="ECO:0000256" key="7">
    <source>
        <dbReference type="ARBA" id="ARBA00023136"/>
    </source>
</evidence>
<feature type="transmembrane region" description="Helical" evidence="11">
    <location>
        <begin position="58"/>
        <end position="76"/>
    </location>
</feature>
<organism evidence="12 13">
    <name type="scientific">Cytospora chrysosperma</name>
    <name type="common">Cytospora canker fungus</name>
    <name type="synonym">Sphaeria chrysosperma</name>
    <dbReference type="NCBI Taxonomy" id="252740"/>
    <lineage>
        <taxon>Eukaryota</taxon>
        <taxon>Fungi</taxon>
        <taxon>Dikarya</taxon>
        <taxon>Ascomycota</taxon>
        <taxon>Pezizomycotina</taxon>
        <taxon>Sordariomycetes</taxon>
        <taxon>Sordariomycetidae</taxon>
        <taxon>Diaporthales</taxon>
        <taxon>Cytosporaceae</taxon>
        <taxon>Cytospora</taxon>
    </lineage>
</organism>
<dbReference type="PANTHER" id="PTHR33365:SF4">
    <property type="entry name" value="CYCLOCHLOROTINE BIOSYNTHESIS PROTEIN O"/>
    <property type="match status" value="1"/>
</dbReference>
<keyword evidence="4 11" id="KW-1133">Transmembrane helix</keyword>
<evidence type="ECO:0000313" key="13">
    <source>
        <dbReference type="Proteomes" id="UP000284375"/>
    </source>
</evidence>
<keyword evidence="13" id="KW-1185">Reference proteome</keyword>
<keyword evidence="3 11" id="KW-0812">Transmembrane</keyword>
<dbReference type="GO" id="GO:0016491">
    <property type="term" value="F:oxidoreductase activity"/>
    <property type="evidence" value="ECO:0007669"/>
    <property type="project" value="UniProtKB-KW"/>
</dbReference>
<comment type="pathway">
    <text evidence="2">Mycotoxin biosynthesis.</text>
</comment>
<comment type="caution">
    <text evidence="12">The sequence shown here is derived from an EMBL/GenBank/DDBJ whole genome shotgun (WGS) entry which is preliminary data.</text>
</comment>
<evidence type="ECO:0000256" key="9">
    <source>
        <dbReference type="ARBA" id="ARBA00035112"/>
    </source>
</evidence>
<dbReference type="GO" id="GO:0043386">
    <property type="term" value="P:mycotoxin biosynthetic process"/>
    <property type="evidence" value="ECO:0007669"/>
    <property type="project" value="InterPro"/>
</dbReference>
<evidence type="ECO:0000256" key="10">
    <source>
        <dbReference type="SAM" id="MobiDB-lite"/>
    </source>
</evidence>
<accession>A0A423VHB2</accession>
<keyword evidence="7 11" id="KW-0472">Membrane</keyword>
<evidence type="ECO:0000256" key="2">
    <source>
        <dbReference type="ARBA" id="ARBA00004685"/>
    </source>
</evidence>
<evidence type="ECO:0000256" key="1">
    <source>
        <dbReference type="ARBA" id="ARBA00004167"/>
    </source>
</evidence>
<keyword evidence="5" id="KW-0560">Oxidoreductase</keyword>
<dbReference type="EMBL" id="LJZO01000050">
    <property type="protein sequence ID" value="ROV90422.1"/>
    <property type="molecule type" value="Genomic_DNA"/>
</dbReference>
<feature type="region of interest" description="Disordered" evidence="10">
    <location>
        <begin position="1"/>
        <end position="29"/>
    </location>
</feature>
<name>A0A423VHB2_CYTCH</name>
<evidence type="ECO:0000256" key="11">
    <source>
        <dbReference type="SAM" id="Phobius"/>
    </source>
</evidence>
<evidence type="ECO:0000256" key="5">
    <source>
        <dbReference type="ARBA" id="ARBA00023002"/>
    </source>
</evidence>
<reference evidence="12 13" key="1">
    <citation type="submission" date="2015-09" db="EMBL/GenBank/DDBJ databases">
        <title>Host preference determinants of Valsa canker pathogens revealed by comparative genomics.</title>
        <authorList>
            <person name="Yin Z."/>
            <person name="Huang L."/>
        </authorList>
    </citation>
    <scope>NUCLEOTIDE SEQUENCE [LARGE SCALE GENOMIC DNA]</scope>
    <source>
        <strain evidence="12 13">YSFL</strain>
    </source>
</reference>
<keyword evidence="8" id="KW-0325">Glycoprotein</keyword>
<dbReference type="AlphaFoldDB" id="A0A423VHB2"/>
<gene>
    <name evidence="12" type="ORF">VSDG_08420</name>
</gene>
<comment type="similarity">
    <text evidence="9">Belongs to the ustYa family.</text>
</comment>
<evidence type="ECO:0000256" key="3">
    <source>
        <dbReference type="ARBA" id="ARBA00022692"/>
    </source>
</evidence>
<protein>
    <recommendedName>
        <fullName evidence="14">DUF3328 domain-containing protein</fullName>
    </recommendedName>
</protein>
<evidence type="ECO:0000313" key="12">
    <source>
        <dbReference type="EMBL" id="ROV90422.1"/>
    </source>
</evidence>
<dbReference type="Pfam" id="PF11807">
    <property type="entry name" value="UstYa"/>
    <property type="match status" value="1"/>
</dbReference>
<dbReference type="GO" id="GO:0016020">
    <property type="term" value="C:membrane"/>
    <property type="evidence" value="ECO:0007669"/>
    <property type="project" value="UniProtKB-SubCell"/>
</dbReference>
<proteinExistence type="inferred from homology"/>
<comment type="subcellular location">
    <subcellularLocation>
        <location evidence="1">Membrane</location>
        <topology evidence="1">Single-pass membrane protein</topology>
    </subcellularLocation>
</comment>
<dbReference type="InterPro" id="IPR021765">
    <property type="entry name" value="UstYa-like"/>
</dbReference>